<evidence type="ECO:0000313" key="5">
    <source>
        <dbReference type="EMBL" id="VAH09839.1"/>
    </source>
</evidence>
<evidence type="ECO:0000256" key="1">
    <source>
        <dbReference type="ARBA" id="ARBA00009986"/>
    </source>
</evidence>
<dbReference type="Gene3D" id="3.40.605.10">
    <property type="entry name" value="Aldehyde Dehydrogenase, Chain A, domain 1"/>
    <property type="match status" value="1"/>
</dbReference>
<dbReference type="InterPro" id="IPR016160">
    <property type="entry name" value="Ald_DH_CS_CYS"/>
</dbReference>
<dbReference type="Gene3D" id="3.40.309.10">
    <property type="entry name" value="Aldehyde Dehydrogenase, Chain A, domain 2"/>
    <property type="match status" value="1"/>
</dbReference>
<dbReference type="Pfam" id="PF00171">
    <property type="entry name" value="Aldedh"/>
    <property type="match status" value="1"/>
</dbReference>
<evidence type="ECO:0000313" key="6">
    <source>
        <dbReference type="Proteomes" id="UP000324705"/>
    </source>
</evidence>
<keyword evidence="6" id="KW-1185">Reference proteome</keyword>
<dbReference type="FunFam" id="3.40.605.10:FF:000019">
    <property type="entry name" value="probable aldehyde dehydrogenase"/>
    <property type="match status" value="1"/>
</dbReference>
<dbReference type="EMBL" id="LT934111">
    <property type="protein sequence ID" value="VAH09839.1"/>
    <property type="molecule type" value="Genomic_DNA"/>
</dbReference>
<protein>
    <recommendedName>
        <fullName evidence="4">Aldehyde dehydrogenase domain-containing protein</fullName>
    </recommendedName>
</protein>
<dbReference type="AlphaFoldDB" id="A0A9R0QDZ1"/>
<dbReference type="InterPro" id="IPR016163">
    <property type="entry name" value="Ald_DH_C"/>
</dbReference>
<evidence type="ECO:0000259" key="4">
    <source>
        <dbReference type="Pfam" id="PF00171"/>
    </source>
</evidence>
<dbReference type="PANTHER" id="PTHR43521:SF7">
    <property type="entry name" value="DELTA-1-PYRROLINE-5-CARBOXYLATE DEHYDROGENASE 12A1, MITOCHONDRIAL"/>
    <property type="match status" value="1"/>
</dbReference>
<dbReference type="PROSITE" id="PS00070">
    <property type="entry name" value="ALDEHYDE_DEHYDR_CYS"/>
    <property type="match status" value="1"/>
</dbReference>
<dbReference type="InterPro" id="IPR016161">
    <property type="entry name" value="Ald_DH/histidinol_DH"/>
</dbReference>
<organism evidence="5 6">
    <name type="scientific">Triticum turgidum subsp. durum</name>
    <name type="common">Durum wheat</name>
    <name type="synonym">Triticum durum</name>
    <dbReference type="NCBI Taxonomy" id="4567"/>
    <lineage>
        <taxon>Eukaryota</taxon>
        <taxon>Viridiplantae</taxon>
        <taxon>Streptophyta</taxon>
        <taxon>Embryophyta</taxon>
        <taxon>Tracheophyta</taxon>
        <taxon>Spermatophyta</taxon>
        <taxon>Magnoliopsida</taxon>
        <taxon>Liliopsida</taxon>
        <taxon>Poales</taxon>
        <taxon>Poaceae</taxon>
        <taxon>BOP clade</taxon>
        <taxon>Pooideae</taxon>
        <taxon>Triticodae</taxon>
        <taxon>Triticeae</taxon>
        <taxon>Triticinae</taxon>
        <taxon>Triticum</taxon>
    </lineage>
</organism>
<proteinExistence type="inferred from homology"/>
<keyword evidence="3" id="KW-0520">NAD</keyword>
<dbReference type="PANTHER" id="PTHR43521">
    <property type="entry name" value="ALPHA-AMINOADIPIC SEMIALDEHYDE DEHYDROGENASE"/>
    <property type="match status" value="1"/>
</dbReference>
<evidence type="ECO:0000256" key="3">
    <source>
        <dbReference type="ARBA" id="ARBA00023027"/>
    </source>
</evidence>
<dbReference type="GO" id="GO:0010133">
    <property type="term" value="P:L-proline catabolic process to L-glutamate"/>
    <property type="evidence" value="ECO:0007669"/>
    <property type="project" value="TreeGrafter"/>
</dbReference>
<reference evidence="5 6" key="1">
    <citation type="submission" date="2017-09" db="EMBL/GenBank/DDBJ databases">
        <authorList>
            <consortium name="International Durum Wheat Genome Sequencing Consortium (IDWGSC)"/>
            <person name="Milanesi L."/>
        </authorList>
    </citation>
    <scope>NUCLEOTIDE SEQUENCE [LARGE SCALE GENOMIC DNA]</scope>
    <source>
        <strain evidence="6">cv. Svevo</strain>
    </source>
</reference>
<dbReference type="InterPro" id="IPR015590">
    <property type="entry name" value="Aldehyde_DH_dom"/>
</dbReference>
<comment type="similarity">
    <text evidence="1">Belongs to the aldehyde dehydrogenase family.</text>
</comment>
<sequence length="540" mass="59822">MSRLVSRRHLAAATALRRSPAAFASRWLHTPAFATVSPEEISGSSPAEVQNFVSSMTIMFPTEVKYAMSPHPLTKLNSVQGKWIKSANWNWIVDPLNGEKFIKVGEVQGSEIKPFVESLSKCPKHGLHNPLRAPERYLMYGDISTKAAHMLGQPEVLDFFAKLVQRVSPKSYQQALLEVQVSQKFLENFCGDQVRFLARSFAVPGNHVGQMSNGYRWPFGPVAIITPFNFPLEIPLLQLMGALYMGNKPVLKVDSKVSIVMEQMIRLLHECGLPAEDVDFINSDGITMNKLLLEANPKMTLFTGSSRVAEKLAADLQGRIKLEDAGFDWKILGPDVQEVDYISWVCDQDAYACSGQKCSAQSMLFMHKNWSSSGLLEKMKKLSERRKLEDLTIGPVLTVTTATMIEHMNNLLKIPGSEVLFGGEPLENHSIPEIYGAFKPTAVFVPLVEILKNGNFELVTKEIFGPFQEVLGRSVNGTTYAGIRARTTGAPQNHWFGPAGDPRGAGIGTPEAIKLVWSCHREIIYDIGPLPKKWALPAAT</sequence>
<name>A0A9R0QDZ1_TRITD</name>
<accession>A0A9R0QDZ1</accession>
<dbReference type="SUPFAM" id="SSF53720">
    <property type="entry name" value="ALDH-like"/>
    <property type="match status" value="1"/>
</dbReference>
<feature type="domain" description="Aldehyde dehydrogenase" evidence="4">
    <location>
        <begin position="142"/>
        <end position="470"/>
    </location>
</feature>
<gene>
    <name evidence="5" type="ORF">TRITD_1Av1G204000</name>
</gene>
<dbReference type="GO" id="GO:0005739">
    <property type="term" value="C:mitochondrion"/>
    <property type="evidence" value="ECO:0007669"/>
    <property type="project" value="TreeGrafter"/>
</dbReference>
<keyword evidence="2" id="KW-0560">Oxidoreductase</keyword>
<evidence type="ECO:0000256" key="2">
    <source>
        <dbReference type="ARBA" id="ARBA00023002"/>
    </source>
</evidence>
<dbReference type="GO" id="GO:0004029">
    <property type="term" value="F:aldehyde dehydrogenase (NAD+) activity"/>
    <property type="evidence" value="ECO:0007669"/>
    <property type="project" value="InterPro"/>
</dbReference>
<dbReference type="GO" id="GO:0003842">
    <property type="term" value="F:L-glutamate gamma-semialdehyde dehydrogenase activity"/>
    <property type="evidence" value="ECO:0007669"/>
    <property type="project" value="TreeGrafter"/>
</dbReference>
<dbReference type="Proteomes" id="UP000324705">
    <property type="component" value="Chromosome 1A"/>
</dbReference>
<dbReference type="InterPro" id="IPR016162">
    <property type="entry name" value="Ald_DH_N"/>
</dbReference>
<dbReference type="InterPro" id="IPR044638">
    <property type="entry name" value="ALDH7A1-like"/>
</dbReference>
<dbReference type="Gramene" id="TRITD1Av1G204000.3">
    <property type="protein sequence ID" value="TRITD1Av1G204000.3"/>
    <property type="gene ID" value="TRITD1Av1G204000"/>
</dbReference>